<feature type="binding site" evidence="5">
    <location>
        <position position="96"/>
    </location>
    <ligand>
        <name>Fe cation</name>
        <dbReference type="ChEBI" id="CHEBI:24875"/>
    </ligand>
</feature>
<dbReference type="NCBIfam" id="TIGR00079">
    <property type="entry name" value="pept_deformyl"/>
    <property type="match status" value="1"/>
</dbReference>
<name>A0A932MMT8_UNCTE</name>
<comment type="similarity">
    <text evidence="1 5">Belongs to the polypeptide deformylase family.</text>
</comment>
<organism evidence="6 7">
    <name type="scientific">Tectimicrobiota bacterium</name>
    <dbReference type="NCBI Taxonomy" id="2528274"/>
    <lineage>
        <taxon>Bacteria</taxon>
        <taxon>Pseudomonadati</taxon>
        <taxon>Nitrospinota/Tectimicrobiota group</taxon>
        <taxon>Candidatus Tectimicrobiota</taxon>
    </lineage>
</organism>
<dbReference type="GO" id="GO:0006412">
    <property type="term" value="P:translation"/>
    <property type="evidence" value="ECO:0007669"/>
    <property type="project" value="UniProtKB-UniRule"/>
</dbReference>
<evidence type="ECO:0000256" key="3">
    <source>
        <dbReference type="ARBA" id="ARBA00022801"/>
    </source>
</evidence>
<gene>
    <name evidence="5 6" type="primary">def</name>
    <name evidence="6" type="ORF">HYZ11_10415</name>
</gene>
<dbReference type="EC" id="3.5.1.88" evidence="5"/>
<feature type="active site" evidence="5">
    <location>
        <position position="139"/>
    </location>
</feature>
<dbReference type="FunFam" id="3.90.45.10:FF:000003">
    <property type="entry name" value="Peptide deformylase"/>
    <property type="match status" value="1"/>
</dbReference>
<dbReference type="PANTHER" id="PTHR10458:SF22">
    <property type="entry name" value="PEPTIDE DEFORMYLASE"/>
    <property type="match status" value="1"/>
</dbReference>
<dbReference type="Proteomes" id="UP000782312">
    <property type="component" value="Unassembled WGS sequence"/>
</dbReference>
<dbReference type="AlphaFoldDB" id="A0A932MMT8"/>
<proteinExistence type="inferred from homology"/>
<keyword evidence="4 5" id="KW-0648">Protein biosynthesis</keyword>
<dbReference type="Pfam" id="PF01327">
    <property type="entry name" value="Pep_deformylase"/>
    <property type="match status" value="1"/>
</dbReference>
<dbReference type="NCBIfam" id="NF001159">
    <property type="entry name" value="PRK00150.1-3"/>
    <property type="match status" value="1"/>
</dbReference>
<dbReference type="InterPro" id="IPR036821">
    <property type="entry name" value="Peptide_deformylase_sf"/>
</dbReference>
<evidence type="ECO:0000256" key="5">
    <source>
        <dbReference type="HAMAP-Rule" id="MF_00163"/>
    </source>
</evidence>
<keyword evidence="5" id="KW-0408">Iron</keyword>
<dbReference type="GO" id="GO:0046872">
    <property type="term" value="F:metal ion binding"/>
    <property type="evidence" value="ECO:0007669"/>
    <property type="project" value="UniProtKB-KW"/>
</dbReference>
<accession>A0A932MMT8</accession>
<evidence type="ECO:0000256" key="4">
    <source>
        <dbReference type="ARBA" id="ARBA00022917"/>
    </source>
</evidence>
<keyword evidence="2 5" id="KW-0479">Metal-binding</keyword>
<dbReference type="InterPro" id="IPR023635">
    <property type="entry name" value="Peptide_deformylase"/>
</dbReference>
<evidence type="ECO:0000313" key="7">
    <source>
        <dbReference type="Proteomes" id="UP000782312"/>
    </source>
</evidence>
<feature type="binding site" evidence="5">
    <location>
        <position position="138"/>
    </location>
    <ligand>
        <name>Fe cation</name>
        <dbReference type="ChEBI" id="CHEBI:24875"/>
    </ligand>
</feature>
<dbReference type="EMBL" id="JACPUR010000022">
    <property type="protein sequence ID" value="MBI3128005.1"/>
    <property type="molecule type" value="Genomic_DNA"/>
</dbReference>
<dbReference type="Gene3D" id="3.90.45.10">
    <property type="entry name" value="Peptide deformylase"/>
    <property type="match status" value="1"/>
</dbReference>
<dbReference type="HAMAP" id="MF_00163">
    <property type="entry name" value="Pep_deformylase"/>
    <property type="match status" value="1"/>
</dbReference>
<protein>
    <recommendedName>
        <fullName evidence="5">Peptide deformylase</fullName>
        <shortName evidence="5">PDF</shortName>
        <ecNumber evidence="5">3.5.1.88</ecNumber>
    </recommendedName>
    <alternativeName>
        <fullName evidence="5">Polypeptide deformylase</fullName>
    </alternativeName>
</protein>
<dbReference type="SUPFAM" id="SSF56420">
    <property type="entry name" value="Peptide deformylase"/>
    <property type="match status" value="1"/>
</dbReference>
<dbReference type="PANTHER" id="PTHR10458">
    <property type="entry name" value="PEPTIDE DEFORMYLASE"/>
    <property type="match status" value="1"/>
</dbReference>
<sequence length="177" mass="20309">MAILKVSRLGHPVLRQAARAVTAEELKSPDFLQLIESMVETMGEYGGVGLAAPQVHFALRLFVMQPNPEEESTLRVAVNPKITPLGQETEEEWEGCLSIPDLHGRVLRFRRLRLEALDARGKRYEEELEGFPARVCQHEYDHLDGVVFLDRMKDFATLTFGEEYRRYWSVPPERKGE</sequence>
<dbReference type="PIRSF" id="PIRSF004749">
    <property type="entry name" value="Pep_def"/>
    <property type="match status" value="1"/>
</dbReference>
<feature type="binding site" evidence="5">
    <location>
        <position position="142"/>
    </location>
    <ligand>
        <name>Fe cation</name>
        <dbReference type="ChEBI" id="CHEBI:24875"/>
    </ligand>
</feature>
<keyword evidence="3 5" id="KW-0378">Hydrolase</keyword>
<evidence type="ECO:0000256" key="1">
    <source>
        <dbReference type="ARBA" id="ARBA00010759"/>
    </source>
</evidence>
<dbReference type="CDD" id="cd00487">
    <property type="entry name" value="Pep_deformylase"/>
    <property type="match status" value="1"/>
</dbReference>
<dbReference type="GO" id="GO:0042586">
    <property type="term" value="F:peptide deformylase activity"/>
    <property type="evidence" value="ECO:0007669"/>
    <property type="project" value="UniProtKB-UniRule"/>
</dbReference>
<evidence type="ECO:0000256" key="2">
    <source>
        <dbReference type="ARBA" id="ARBA00022723"/>
    </source>
</evidence>
<comment type="cofactor">
    <cofactor evidence="5">
        <name>Fe(2+)</name>
        <dbReference type="ChEBI" id="CHEBI:29033"/>
    </cofactor>
    <text evidence="5">Binds 1 Fe(2+) ion.</text>
</comment>
<evidence type="ECO:0000313" key="6">
    <source>
        <dbReference type="EMBL" id="MBI3128005.1"/>
    </source>
</evidence>
<dbReference type="PRINTS" id="PR01576">
    <property type="entry name" value="PDEFORMYLASE"/>
</dbReference>
<comment type="caution">
    <text evidence="6">The sequence shown here is derived from an EMBL/GenBank/DDBJ whole genome shotgun (WGS) entry which is preliminary data.</text>
</comment>
<comment type="catalytic activity">
    <reaction evidence="5">
        <text>N-terminal N-formyl-L-methionyl-[peptide] + H2O = N-terminal L-methionyl-[peptide] + formate</text>
        <dbReference type="Rhea" id="RHEA:24420"/>
        <dbReference type="Rhea" id="RHEA-COMP:10639"/>
        <dbReference type="Rhea" id="RHEA-COMP:10640"/>
        <dbReference type="ChEBI" id="CHEBI:15377"/>
        <dbReference type="ChEBI" id="CHEBI:15740"/>
        <dbReference type="ChEBI" id="CHEBI:49298"/>
        <dbReference type="ChEBI" id="CHEBI:64731"/>
        <dbReference type="EC" id="3.5.1.88"/>
    </reaction>
</comment>
<reference evidence="6" key="1">
    <citation type="submission" date="2020-07" db="EMBL/GenBank/DDBJ databases">
        <title>Huge and variable diversity of episymbiotic CPR bacteria and DPANN archaea in groundwater ecosystems.</title>
        <authorList>
            <person name="He C.Y."/>
            <person name="Keren R."/>
            <person name="Whittaker M."/>
            <person name="Farag I.F."/>
            <person name="Doudna J."/>
            <person name="Cate J.H.D."/>
            <person name="Banfield J.F."/>
        </authorList>
    </citation>
    <scope>NUCLEOTIDE SEQUENCE</scope>
    <source>
        <strain evidence="6">NC_groundwater_763_Ag_S-0.2um_68_21</strain>
    </source>
</reference>
<comment type="function">
    <text evidence="5">Removes the formyl group from the N-terminal Met of newly synthesized proteins. Requires at least a dipeptide for an efficient rate of reaction. N-terminal L-methionine is a prerequisite for activity but the enzyme has broad specificity at other positions.</text>
</comment>